<feature type="compositionally biased region" description="Basic residues" evidence="7">
    <location>
        <begin position="357"/>
        <end position="366"/>
    </location>
</feature>
<accession>A0AAV4A6I7</accession>
<evidence type="ECO:0000256" key="1">
    <source>
        <dbReference type="ARBA" id="ARBA00004141"/>
    </source>
</evidence>
<dbReference type="PANTHER" id="PTHR19432:SF37">
    <property type="entry name" value="SOLUTE CARRIER FAMILY 45 MEMBER 3"/>
    <property type="match status" value="1"/>
</dbReference>
<evidence type="ECO:0000256" key="5">
    <source>
        <dbReference type="ARBA" id="ARBA00023136"/>
    </source>
</evidence>
<proteinExistence type="inferred from homology"/>
<dbReference type="SUPFAM" id="SSF103473">
    <property type="entry name" value="MFS general substrate transporter"/>
    <property type="match status" value="1"/>
</dbReference>
<feature type="transmembrane region" description="Helical" evidence="8">
    <location>
        <begin position="613"/>
        <end position="632"/>
    </location>
</feature>
<keyword evidence="10" id="KW-1185">Reference proteome</keyword>
<organism evidence="9 10">
    <name type="scientific">Plakobranchus ocellatus</name>
    <dbReference type="NCBI Taxonomy" id="259542"/>
    <lineage>
        <taxon>Eukaryota</taxon>
        <taxon>Metazoa</taxon>
        <taxon>Spiralia</taxon>
        <taxon>Lophotrochozoa</taxon>
        <taxon>Mollusca</taxon>
        <taxon>Gastropoda</taxon>
        <taxon>Heterobranchia</taxon>
        <taxon>Euthyneura</taxon>
        <taxon>Panpulmonata</taxon>
        <taxon>Sacoglossa</taxon>
        <taxon>Placobranchoidea</taxon>
        <taxon>Plakobranchidae</taxon>
        <taxon>Plakobranchus</taxon>
    </lineage>
</organism>
<reference evidence="9 10" key="1">
    <citation type="journal article" date="2021" name="Elife">
        <title>Chloroplast acquisition without the gene transfer in kleptoplastic sea slugs, Plakobranchus ocellatus.</title>
        <authorList>
            <person name="Maeda T."/>
            <person name="Takahashi S."/>
            <person name="Yoshida T."/>
            <person name="Shimamura S."/>
            <person name="Takaki Y."/>
            <person name="Nagai Y."/>
            <person name="Toyoda A."/>
            <person name="Suzuki Y."/>
            <person name="Arimoto A."/>
            <person name="Ishii H."/>
            <person name="Satoh N."/>
            <person name="Nishiyama T."/>
            <person name="Hasebe M."/>
            <person name="Maruyama T."/>
            <person name="Minagawa J."/>
            <person name="Obokata J."/>
            <person name="Shigenobu S."/>
        </authorList>
    </citation>
    <scope>NUCLEOTIDE SEQUENCE [LARGE SCALE GENOMIC DNA]</scope>
</reference>
<feature type="transmembrane region" description="Helical" evidence="8">
    <location>
        <begin position="505"/>
        <end position="523"/>
    </location>
</feature>
<evidence type="ECO:0000256" key="7">
    <source>
        <dbReference type="SAM" id="MobiDB-lite"/>
    </source>
</evidence>
<sequence>MDSMSAVVLDVSSTSVMVTGGQAGLVGSPDKPKMLPKGSLTLMQMLLLNAVVCGVEIVACAGFTYIPPMLLKAGYSEENMGFLLGLGPLFGFLFVPVIGRLSDRCYSQFGRRRPFILGLSVLLVVSLYLIPFGEYFASLVVGLGGTAQRLGVWGLTVGVVLLDFTTQACLTPCEALLNDASKDSDQNEKIFTVYSLMISSGGILGYLLTAIDWTNTSIGGYFGGQEASIFSILIIVFTMMLAATLLVAQERPLALPPSYDVATVNTADASSKNSSHSFTSLTSPNALDAITTSSTLAEIEAEEAKLSNGTLQPLESGYESSSEDNQSVTESGSMTSNSLTPLDPQGVDSRTKSGGPARRKPHMRGRLPRIFSRSLTRLSRLLPCCPALSPFTGHDWLTCLLRVGKRLVPRQLIELFQVPVVLRLLAIADFCSWTAIMGFNIYFTDYVGQVVYGGNPNAAESSPEGRAYDDGVRNASWGLLLHCICSAVLSFFVERLTRVYGYKTTFTLGMVTFVFAMMGMVLIRHIYFVNLMAAATGFAYSTITTIPFMLLSKYHADKHVYFADLPASQLVDPVHGMERGIGADMAILDWAYFLSQVALTAAMGTIVHITGTLVSYMVTAGAMGVLAIYYIGRIVENEPQARRCIMDER</sequence>
<dbReference type="PANTHER" id="PTHR19432">
    <property type="entry name" value="SUGAR TRANSPORTER"/>
    <property type="match status" value="1"/>
</dbReference>
<keyword evidence="2" id="KW-0813">Transport</keyword>
<gene>
    <name evidence="9" type="ORF">PoB_002834900</name>
</gene>
<feature type="transmembrane region" description="Helical" evidence="8">
    <location>
        <begin position="529"/>
        <end position="551"/>
    </location>
</feature>
<comment type="similarity">
    <text evidence="6">Belongs to the glycoside-pentoside-hexuronide (GPH) cation symporter transporter (TC 2.A.2) family.</text>
</comment>
<dbReference type="InterPro" id="IPR036259">
    <property type="entry name" value="MFS_trans_sf"/>
</dbReference>
<dbReference type="Pfam" id="PF07690">
    <property type="entry name" value="MFS_1"/>
    <property type="match status" value="1"/>
</dbReference>
<evidence type="ECO:0000256" key="4">
    <source>
        <dbReference type="ARBA" id="ARBA00022989"/>
    </source>
</evidence>
<feature type="region of interest" description="Disordered" evidence="7">
    <location>
        <begin position="308"/>
        <end position="366"/>
    </location>
</feature>
<dbReference type="Proteomes" id="UP000735302">
    <property type="component" value="Unassembled WGS sequence"/>
</dbReference>
<name>A0AAV4A6I7_9GAST</name>
<keyword evidence="4 8" id="KW-1133">Transmembrane helix</keyword>
<feature type="transmembrane region" description="Helical" evidence="8">
    <location>
        <begin position="80"/>
        <end position="102"/>
    </location>
</feature>
<evidence type="ECO:0000313" key="10">
    <source>
        <dbReference type="Proteomes" id="UP000735302"/>
    </source>
</evidence>
<feature type="transmembrane region" description="Helical" evidence="8">
    <location>
        <begin position="150"/>
        <end position="170"/>
    </location>
</feature>
<feature type="transmembrane region" description="Helical" evidence="8">
    <location>
        <begin position="475"/>
        <end position="493"/>
    </location>
</feature>
<feature type="compositionally biased region" description="Polar residues" evidence="7">
    <location>
        <begin position="308"/>
        <end position="340"/>
    </location>
</feature>
<comment type="subcellular location">
    <subcellularLocation>
        <location evidence="1">Membrane</location>
        <topology evidence="1">Multi-pass membrane protein</topology>
    </subcellularLocation>
</comment>
<feature type="transmembrane region" description="Helical" evidence="8">
    <location>
        <begin position="420"/>
        <end position="443"/>
    </location>
</feature>
<dbReference type="EMBL" id="BLXT01003539">
    <property type="protein sequence ID" value="GFO01844.1"/>
    <property type="molecule type" value="Genomic_DNA"/>
</dbReference>
<evidence type="ECO:0000256" key="8">
    <source>
        <dbReference type="SAM" id="Phobius"/>
    </source>
</evidence>
<protein>
    <submittedName>
        <fullName evidence="9">Solute carrier family 45 member 3-like</fullName>
    </submittedName>
</protein>
<comment type="caution">
    <text evidence="9">The sequence shown here is derived from an EMBL/GenBank/DDBJ whole genome shotgun (WGS) entry which is preliminary data.</text>
</comment>
<dbReference type="AlphaFoldDB" id="A0AAV4A6I7"/>
<dbReference type="InterPro" id="IPR011701">
    <property type="entry name" value="MFS"/>
</dbReference>
<keyword evidence="5 8" id="KW-0472">Membrane</keyword>
<evidence type="ECO:0000256" key="6">
    <source>
        <dbReference type="ARBA" id="ARBA00038193"/>
    </source>
</evidence>
<feature type="transmembrane region" description="Helical" evidence="8">
    <location>
        <begin position="114"/>
        <end position="130"/>
    </location>
</feature>
<evidence type="ECO:0000256" key="2">
    <source>
        <dbReference type="ARBA" id="ARBA00022448"/>
    </source>
</evidence>
<dbReference type="GO" id="GO:0008506">
    <property type="term" value="F:sucrose:proton symporter activity"/>
    <property type="evidence" value="ECO:0007669"/>
    <property type="project" value="TreeGrafter"/>
</dbReference>
<evidence type="ECO:0000256" key="3">
    <source>
        <dbReference type="ARBA" id="ARBA00022692"/>
    </source>
</evidence>
<dbReference type="GO" id="GO:0016020">
    <property type="term" value="C:membrane"/>
    <property type="evidence" value="ECO:0007669"/>
    <property type="project" value="UniProtKB-SubCell"/>
</dbReference>
<feature type="transmembrane region" description="Helical" evidence="8">
    <location>
        <begin position="191"/>
        <end position="209"/>
    </location>
</feature>
<evidence type="ECO:0000313" key="9">
    <source>
        <dbReference type="EMBL" id="GFO01844.1"/>
    </source>
</evidence>
<feature type="transmembrane region" description="Helical" evidence="8">
    <location>
        <begin position="229"/>
        <end position="248"/>
    </location>
</feature>
<dbReference type="Gene3D" id="1.20.1250.20">
    <property type="entry name" value="MFS general substrate transporter like domains"/>
    <property type="match status" value="2"/>
</dbReference>
<keyword evidence="3 8" id="KW-0812">Transmembrane</keyword>
<feature type="transmembrane region" description="Helical" evidence="8">
    <location>
        <begin position="46"/>
        <end position="68"/>
    </location>
</feature>
<feature type="transmembrane region" description="Helical" evidence="8">
    <location>
        <begin position="587"/>
        <end position="607"/>
    </location>
</feature>